<dbReference type="RefSeq" id="WP_169422310.1">
    <property type="nucleotide sequence ID" value="NZ_JABBFX010000003.1"/>
</dbReference>
<name>A0A848HAS1_9BURK</name>
<reference evidence="6 7" key="1">
    <citation type="submission" date="2020-04" db="EMBL/GenBank/DDBJ databases">
        <title>Ramlibacter sp. G-1-2-2 isolated from soil.</title>
        <authorList>
            <person name="Dahal R.H."/>
        </authorList>
    </citation>
    <scope>NUCLEOTIDE SEQUENCE [LARGE SCALE GENOMIC DNA]</scope>
    <source>
        <strain evidence="6 7">G-1-2-2</strain>
    </source>
</reference>
<dbReference type="InterPro" id="IPR012349">
    <property type="entry name" value="Split_barrel_FMN-bd"/>
</dbReference>
<organism evidence="6 7">
    <name type="scientific">Ramlibacter agri</name>
    <dbReference type="NCBI Taxonomy" id="2728837"/>
    <lineage>
        <taxon>Bacteria</taxon>
        <taxon>Pseudomonadati</taxon>
        <taxon>Pseudomonadota</taxon>
        <taxon>Betaproteobacteria</taxon>
        <taxon>Burkholderiales</taxon>
        <taxon>Comamonadaceae</taxon>
        <taxon>Ramlibacter</taxon>
    </lineage>
</organism>
<dbReference type="Proteomes" id="UP000541185">
    <property type="component" value="Unassembled WGS sequence"/>
</dbReference>
<gene>
    <name evidence="6" type="ORF">HHL11_27745</name>
</gene>
<evidence type="ECO:0000313" key="7">
    <source>
        <dbReference type="Proteomes" id="UP000541185"/>
    </source>
</evidence>
<evidence type="ECO:0000256" key="3">
    <source>
        <dbReference type="ARBA" id="ARBA00022643"/>
    </source>
</evidence>
<proteinExistence type="inferred from homology"/>
<evidence type="ECO:0000256" key="2">
    <source>
        <dbReference type="ARBA" id="ARBA00022630"/>
    </source>
</evidence>
<dbReference type="GO" id="GO:0016646">
    <property type="term" value="F:oxidoreductase activity, acting on the CH-NH group of donors, NAD or NADP as acceptor"/>
    <property type="evidence" value="ECO:0007669"/>
    <property type="project" value="UniProtKB-ARBA"/>
</dbReference>
<comment type="similarity">
    <text evidence="4">Belongs to the flavoredoxin family.</text>
</comment>
<accession>A0A848HAS1</accession>
<dbReference type="PANTHER" id="PTHR33798:SF5">
    <property type="entry name" value="FLAVIN REDUCTASE LIKE DOMAIN-CONTAINING PROTEIN"/>
    <property type="match status" value="1"/>
</dbReference>
<protein>
    <submittedName>
        <fullName evidence="6">Flavin reductase family protein</fullName>
    </submittedName>
</protein>
<evidence type="ECO:0000256" key="1">
    <source>
        <dbReference type="ARBA" id="ARBA00001917"/>
    </source>
</evidence>
<dbReference type="EMBL" id="JABBFX010000003">
    <property type="protein sequence ID" value="NML47574.1"/>
    <property type="molecule type" value="Genomic_DNA"/>
</dbReference>
<dbReference type="Gene3D" id="2.30.110.10">
    <property type="entry name" value="Electron Transport, Fmn-binding Protein, Chain A"/>
    <property type="match status" value="1"/>
</dbReference>
<evidence type="ECO:0000259" key="5">
    <source>
        <dbReference type="SMART" id="SM00903"/>
    </source>
</evidence>
<keyword evidence="3" id="KW-0288">FMN</keyword>
<feature type="domain" description="Flavin reductase like" evidence="5">
    <location>
        <begin position="19"/>
        <end position="168"/>
    </location>
</feature>
<dbReference type="SUPFAM" id="SSF50475">
    <property type="entry name" value="FMN-binding split barrel"/>
    <property type="match status" value="1"/>
</dbReference>
<sequence>MSIRAASLDAEGCYKLLSGVVVPRPIAWISTQSEEGVVNLAPFSCYTYVCSKPPMVGINIGRRAGQRKDTSRNIHQRGEFVLNIGDATMIEAIHRSADEYGPEVSEVDLLGLELAPSESIATPRLAMVPAAMECRLHSVQEFGETNAEFIVGEVLVFHFRPGLCVNGKVDTATLNPLARLGGPNYAGLGPSITMAPVSRTPQMVVARDGG</sequence>
<evidence type="ECO:0000313" key="6">
    <source>
        <dbReference type="EMBL" id="NML47574.1"/>
    </source>
</evidence>
<dbReference type="Pfam" id="PF01613">
    <property type="entry name" value="Flavin_Reduct"/>
    <property type="match status" value="1"/>
</dbReference>
<dbReference type="PANTHER" id="PTHR33798">
    <property type="entry name" value="FLAVOPROTEIN OXYGENASE"/>
    <property type="match status" value="1"/>
</dbReference>
<comment type="caution">
    <text evidence="6">The sequence shown here is derived from an EMBL/GenBank/DDBJ whole genome shotgun (WGS) entry which is preliminary data.</text>
</comment>
<dbReference type="InterPro" id="IPR002563">
    <property type="entry name" value="Flavin_Rdtase-like_dom"/>
</dbReference>
<dbReference type="GO" id="GO:0010181">
    <property type="term" value="F:FMN binding"/>
    <property type="evidence" value="ECO:0007669"/>
    <property type="project" value="InterPro"/>
</dbReference>
<keyword evidence="7" id="KW-1185">Reference proteome</keyword>
<dbReference type="SMART" id="SM00903">
    <property type="entry name" value="Flavin_Reduct"/>
    <property type="match status" value="1"/>
</dbReference>
<dbReference type="AlphaFoldDB" id="A0A848HAS1"/>
<keyword evidence="2" id="KW-0285">Flavoprotein</keyword>
<evidence type="ECO:0000256" key="4">
    <source>
        <dbReference type="ARBA" id="ARBA00038054"/>
    </source>
</evidence>
<comment type="cofactor">
    <cofactor evidence="1">
        <name>FMN</name>
        <dbReference type="ChEBI" id="CHEBI:58210"/>
    </cofactor>
</comment>